<evidence type="ECO:0000256" key="1">
    <source>
        <dbReference type="SAM" id="Phobius"/>
    </source>
</evidence>
<dbReference type="Pfam" id="PF00535">
    <property type="entry name" value="Glycos_transf_2"/>
    <property type="match status" value="1"/>
</dbReference>
<reference evidence="3 4" key="1">
    <citation type="journal article" date="2012" name="Int. J. Syst. Evol. Microbiol.">
        <title>Flammeovirga pacifica sp. nov., isolated from deep-sea sediment.</title>
        <authorList>
            <person name="Xu H."/>
            <person name="Fu Y."/>
            <person name="Yang N."/>
            <person name="Ding Z."/>
            <person name="Lai Q."/>
            <person name="Zeng R."/>
        </authorList>
    </citation>
    <scope>NUCLEOTIDE SEQUENCE [LARGE SCALE GENOMIC DNA]</scope>
    <source>
        <strain evidence="4">DSM 24597 / LMG 26175 / WPAGA1</strain>
    </source>
</reference>
<accession>A0A1S1YT81</accession>
<evidence type="ECO:0000259" key="2">
    <source>
        <dbReference type="Pfam" id="PF00535"/>
    </source>
</evidence>
<dbReference type="RefSeq" id="WP_044220892.1">
    <property type="nucleotide sequence ID" value="NZ_JRYR02000002.1"/>
</dbReference>
<dbReference type="EMBL" id="JRYR02000002">
    <property type="protein sequence ID" value="OHX64244.1"/>
    <property type="molecule type" value="Genomic_DNA"/>
</dbReference>
<sequence length="299" mass="34634">MIEVSVIIPTHNREDLVVDLAASILHQEFDASKFEVIIVCDGCVDNTVHILNDKFGNLPNWTIIETQQAGPAKARNTGANKAKGKYFAFTDDDCLADKDWLLNIYQTFEEDKNILGIEGLTYTDKKNVTPLTHQIENLNGNPALPTCNAAFRADIFKELGGFDESFPFAHNEDADFAWRLKEKGKVVFLSSMKIYHPPRQEKLSKLKKRMKILESEFPLYYKNKQLYKKHRNTSPWRTIYVEVFLYHQVLFLKHVLGFFKRPKVCIQGVALVFSWWINLVTLFPSFLRKNQYYKKTLSS</sequence>
<evidence type="ECO:0000313" key="3">
    <source>
        <dbReference type="EMBL" id="OHX64244.1"/>
    </source>
</evidence>
<dbReference type="PANTHER" id="PTHR43685:SF2">
    <property type="entry name" value="GLYCOSYLTRANSFERASE 2-LIKE DOMAIN-CONTAINING PROTEIN"/>
    <property type="match status" value="1"/>
</dbReference>
<keyword evidence="1" id="KW-0812">Transmembrane</keyword>
<feature type="domain" description="Glycosyltransferase 2-like" evidence="2">
    <location>
        <begin position="5"/>
        <end position="134"/>
    </location>
</feature>
<evidence type="ECO:0000313" key="4">
    <source>
        <dbReference type="Proteomes" id="UP000179797"/>
    </source>
</evidence>
<protein>
    <recommendedName>
        <fullName evidence="2">Glycosyltransferase 2-like domain-containing protein</fullName>
    </recommendedName>
</protein>
<dbReference type="AlphaFoldDB" id="A0A1S1YT81"/>
<organism evidence="3 4">
    <name type="scientific">Flammeovirga pacifica</name>
    <dbReference type="NCBI Taxonomy" id="915059"/>
    <lineage>
        <taxon>Bacteria</taxon>
        <taxon>Pseudomonadati</taxon>
        <taxon>Bacteroidota</taxon>
        <taxon>Cytophagia</taxon>
        <taxon>Cytophagales</taxon>
        <taxon>Flammeovirgaceae</taxon>
        <taxon>Flammeovirga</taxon>
    </lineage>
</organism>
<feature type="transmembrane region" description="Helical" evidence="1">
    <location>
        <begin position="268"/>
        <end position="287"/>
    </location>
</feature>
<dbReference type="InterPro" id="IPR029044">
    <property type="entry name" value="Nucleotide-diphossugar_trans"/>
</dbReference>
<comment type="caution">
    <text evidence="3">The sequence shown here is derived from an EMBL/GenBank/DDBJ whole genome shotgun (WGS) entry which is preliminary data.</text>
</comment>
<gene>
    <name evidence="3" type="ORF">NH26_21825</name>
</gene>
<dbReference type="InterPro" id="IPR001173">
    <property type="entry name" value="Glyco_trans_2-like"/>
</dbReference>
<dbReference type="PANTHER" id="PTHR43685">
    <property type="entry name" value="GLYCOSYLTRANSFERASE"/>
    <property type="match status" value="1"/>
</dbReference>
<keyword evidence="1" id="KW-1133">Transmembrane helix</keyword>
<keyword evidence="1" id="KW-0472">Membrane</keyword>
<dbReference type="OrthoDB" id="9801954at2"/>
<dbReference type="InterPro" id="IPR050834">
    <property type="entry name" value="Glycosyltransf_2"/>
</dbReference>
<keyword evidence="4" id="KW-1185">Reference proteome</keyword>
<dbReference type="Proteomes" id="UP000179797">
    <property type="component" value="Unassembled WGS sequence"/>
</dbReference>
<dbReference type="STRING" id="915059.NH26_21825"/>
<dbReference type="Gene3D" id="3.90.550.10">
    <property type="entry name" value="Spore Coat Polysaccharide Biosynthesis Protein SpsA, Chain A"/>
    <property type="match status" value="1"/>
</dbReference>
<name>A0A1S1YT81_FLAPC</name>
<proteinExistence type="predicted"/>
<dbReference type="SUPFAM" id="SSF53448">
    <property type="entry name" value="Nucleotide-diphospho-sugar transferases"/>
    <property type="match status" value="1"/>
</dbReference>